<feature type="region of interest" description="Disordered" evidence="1">
    <location>
        <begin position="72"/>
        <end position="159"/>
    </location>
</feature>
<dbReference type="AlphaFoldDB" id="A0AAN6XCT0"/>
<keyword evidence="3" id="KW-1185">Reference proteome</keyword>
<feature type="compositionally biased region" description="Polar residues" evidence="1">
    <location>
        <begin position="72"/>
        <end position="82"/>
    </location>
</feature>
<evidence type="ECO:0000313" key="3">
    <source>
        <dbReference type="Proteomes" id="UP001303160"/>
    </source>
</evidence>
<name>A0AAN6XCT0_9PEZI</name>
<gene>
    <name evidence="2" type="ORF">QBC40DRAFT_97066</name>
</gene>
<dbReference type="EMBL" id="MU863953">
    <property type="protein sequence ID" value="KAK4197951.1"/>
    <property type="molecule type" value="Genomic_DNA"/>
</dbReference>
<accession>A0AAN6XCT0</accession>
<reference evidence="2" key="1">
    <citation type="journal article" date="2023" name="Mol. Phylogenet. Evol.">
        <title>Genome-scale phylogeny and comparative genomics of the fungal order Sordariales.</title>
        <authorList>
            <person name="Hensen N."/>
            <person name="Bonometti L."/>
            <person name="Westerberg I."/>
            <person name="Brannstrom I.O."/>
            <person name="Guillou S."/>
            <person name="Cros-Aarteil S."/>
            <person name="Calhoun S."/>
            <person name="Haridas S."/>
            <person name="Kuo A."/>
            <person name="Mondo S."/>
            <person name="Pangilinan J."/>
            <person name="Riley R."/>
            <person name="LaButti K."/>
            <person name="Andreopoulos B."/>
            <person name="Lipzen A."/>
            <person name="Chen C."/>
            <person name="Yan M."/>
            <person name="Daum C."/>
            <person name="Ng V."/>
            <person name="Clum A."/>
            <person name="Steindorff A."/>
            <person name="Ohm R.A."/>
            <person name="Martin F."/>
            <person name="Silar P."/>
            <person name="Natvig D.O."/>
            <person name="Lalanne C."/>
            <person name="Gautier V."/>
            <person name="Ament-Velasquez S.L."/>
            <person name="Kruys A."/>
            <person name="Hutchinson M.I."/>
            <person name="Powell A.J."/>
            <person name="Barry K."/>
            <person name="Miller A.N."/>
            <person name="Grigoriev I.V."/>
            <person name="Debuchy R."/>
            <person name="Gladieux P."/>
            <person name="Hiltunen Thoren M."/>
            <person name="Johannesson H."/>
        </authorList>
    </citation>
    <scope>NUCLEOTIDE SEQUENCE</scope>
    <source>
        <strain evidence="2">CBS 315.58</strain>
    </source>
</reference>
<evidence type="ECO:0000313" key="2">
    <source>
        <dbReference type="EMBL" id="KAK4197951.1"/>
    </source>
</evidence>
<evidence type="ECO:0000256" key="1">
    <source>
        <dbReference type="SAM" id="MobiDB-lite"/>
    </source>
</evidence>
<feature type="region of interest" description="Disordered" evidence="1">
    <location>
        <begin position="1"/>
        <end position="44"/>
    </location>
</feature>
<protein>
    <submittedName>
        <fullName evidence="2">Uncharacterized protein</fullName>
    </submittedName>
</protein>
<dbReference type="Proteomes" id="UP001303160">
    <property type="component" value="Unassembled WGS sequence"/>
</dbReference>
<comment type="caution">
    <text evidence="2">The sequence shown here is derived from an EMBL/GenBank/DDBJ whole genome shotgun (WGS) entry which is preliminary data.</text>
</comment>
<sequence length="604" mass="67821">MSRYRRPHEASYRPGESTSDSSDDDDDYGIASQDMPDIVYADQAYLQPAPSKKSYYSAPKVTPPKPLRSILKSISSFGQQRESAPLVSTDSLSEDDDTDIYYQSTPQRAKFATYRVPGSSSSESDDSSSEPSKPLEQVFPRRGSGWDTSNIRPPSSPKRRHQYTEAQYLVVDVWYRISDLFSWIYEVLDRLRTVILHALKELGSWLWHSVGPATLVPSILLLATVYAFLPNSNMTGELSNWYPNSPDSLVSFSDFAKPHHTQAAISKTKFSVGRSVMDIITGGNWPGTEPEKREVELQTVETLQGRYAESARSCREMLDITRAALAHHPDIVQLWQFSRSAEWDKRGLANEHLGKAVKLLGRETNKQLDDFRKRAKIFYGKVKEEDLKLVNLAGQIKAGVQWPFEEQRDTRRKGSAWSLLSKRKEGTADFTTSSVVDKEEDDRSLEAAKILHLVTSNLVSTSGWIDAATNDVVAVTSLLRGLIAALEKASFEADKDFSKGGIPLWDYWEKILNKAKESGLSSQAAERLAGLPGRLVTAREAIEEVLSTLVDVRYEMKQLSNELSVPNKVLAPRWTVKDVIQLYETMASAMDESIKVLRMPPELQ</sequence>
<proteinExistence type="predicted"/>
<organism evidence="2 3">
    <name type="scientific">Triangularia verruculosa</name>
    <dbReference type="NCBI Taxonomy" id="2587418"/>
    <lineage>
        <taxon>Eukaryota</taxon>
        <taxon>Fungi</taxon>
        <taxon>Dikarya</taxon>
        <taxon>Ascomycota</taxon>
        <taxon>Pezizomycotina</taxon>
        <taxon>Sordariomycetes</taxon>
        <taxon>Sordariomycetidae</taxon>
        <taxon>Sordariales</taxon>
        <taxon>Podosporaceae</taxon>
        <taxon>Triangularia</taxon>
    </lineage>
</organism>
<reference evidence="2" key="2">
    <citation type="submission" date="2023-05" db="EMBL/GenBank/DDBJ databases">
        <authorList>
            <consortium name="Lawrence Berkeley National Laboratory"/>
            <person name="Steindorff A."/>
            <person name="Hensen N."/>
            <person name="Bonometti L."/>
            <person name="Westerberg I."/>
            <person name="Brannstrom I.O."/>
            <person name="Guillou S."/>
            <person name="Cros-Aarteil S."/>
            <person name="Calhoun S."/>
            <person name="Haridas S."/>
            <person name="Kuo A."/>
            <person name="Mondo S."/>
            <person name="Pangilinan J."/>
            <person name="Riley R."/>
            <person name="Labutti K."/>
            <person name="Andreopoulos B."/>
            <person name="Lipzen A."/>
            <person name="Chen C."/>
            <person name="Yanf M."/>
            <person name="Daum C."/>
            <person name="Ng V."/>
            <person name="Clum A."/>
            <person name="Ohm R."/>
            <person name="Martin F."/>
            <person name="Silar P."/>
            <person name="Natvig D."/>
            <person name="Lalanne C."/>
            <person name="Gautier V."/>
            <person name="Ament-Velasquez S.L."/>
            <person name="Kruys A."/>
            <person name="Hutchinson M.I."/>
            <person name="Powell A.J."/>
            <person name="Barry K."/>
            <person name="Miller A.N."/>
            <person name="Grigoriev I.V."/>
            <person name="Debuchy R."/>
            <person name="Gladieux P."/>
            <person name="Thoren M.H."/>
            <person name="Johannesson H."/>
        </authorList>
    </citation>
    <scope>NUCLEOTIDE SEQUENCE</scope>
    <source>
        <strain evidence="2">CBS 315.58</strain>
    </source>
</reference>